<keyword evidence="3" id="KW-1185">Reference proteome</keyword>
<feature type="chain" id="PRO_5040194986" description="Hydrophobin" evidence="1">
    <location>
        <begin position="26"/>
        <end position="146"/>
    </location>
</feature>
<keyword evidence="1" id="KW-0732">Signal</keyword>
<accession>A0A9Q9B2S8</accession>
<evidence type="ECO:0000313" key="2">
    <source>
        <dbReference type="EMBL" id="USW56367.1"/>
    </source>
</evidence>
<feature type="signal peptide" evidence="1">
    <location>
        <begin position="1"/>
        <end position="25"/>
    </location>
</feature>
<sequence>MQFTIATILGLAALAVAAPAPAANAAVVARGGGYGGGQGGQGGIGGNYNGNFGGGQGGGQGGGFGGGQGGGFGGGMGGGYGQVSCPKGQRSGCYPGEPRGGDTYNDVDVYSSCSDNKQAGLIPVSLCDNLNGNTVAIPVSLELLNL</sequence>
<evidence type="ECO:0000313" key="3">
    <source>
        <dbReference type="Proteomes" id="UP001056384"/>
    </source>
</evidence>
<name>A0A9Q9B2S8_9PEZI</name>
<evidence type="ECO:0008006" key="4">
    <source>
        <dbReference type="Google" id="ProtNLM"/>
    </source>
</evidence>
<dbReference type="EMBL" id="CP099425">
    <property type="protein sequence ID" value="USW56367.1"/>
    <property type="molecule type" value="Genomic_DNA"/>
</dbReference>
<reference evidence="2" key="1">
    <citation type="submission" date="2022-06" db="EMBL/GenBank/DDBJ databases">
        <title>Complete genome sequences of two strains of the flax pathogen Septoria linicola.</title>
        <authorList>
            <person name="Lapalu N."/>
            <person name="Simon A."/>
            <person name="Demenou B."/>
            <person name="Paumier D."/>
            <person name="Guillot M.-P."/>
            <person name="Gout L."/>
            <person name="Valade R."/>
        </authorList>
    </citation>
    <scope>NUCLEOTIDE SEQUENCE</scope>
    <source>
        <strain evidence="2">SE15195</strain>
    </source>
</reference>
<protein>
    <recommendedName>
        <fullName evidence="4">Hydrophobin</fullName>
    </recommendedName>
</protein>
<dbReference type="Proteomes" id="UP001056384">
    <property type="component" value="Chromosome 8"/>
</dbReference>
<gene>
    <name evidence="2" type="ORF">Slin15195_G096860</name>
</gene>
<dbReference type="AlphaFoldDB" id="A0A9Q9B2S8"/>
<evidence type="ECO:0000256" key="1">
    <source>
        <dbReference type="SAM" id="SignalP"/>
    </source>
</evidence>
<proteinExistence type="predicted"/>
<dbReference type="OrthoDB" id="3650617at2759"/>
<organism evidence="2 3">
    <name type="scientific">Septoria linicola</name>
    <dbReference type="NCBI Taxonomy" id="215465"/>
    <lineage>
        <taxon>Eukaryota</taxon>
        <taxon>Fungi</taxon>
        <taxon>Dikarya</taxon>
        <taxon>Ascomycota</taxon>
        <taxon>Pezizomycotina</taxon>
        <taxon>Dothideomycetes</taxon>
        <taxon>Dothideomycetidae</taxon>
        <taxon>Mycosphaerellales</taxon>
        <taxon>Mycosphaerellaceae</taxon>
        <taxon>Septoria</taxon>
    </lineage>
</organism>